<accession>A0ABV6H122</accession>
<comment type="caution">
    <text evidence="1">The sequence shown here is derived from an EMBL/GenBank/DDBJ whole genome shotgun (WGS) entry which is preliminary data.</text>
</comment>
<organism evidence="1 2">
    <name type="scientific">Gallibacterium trehalosifermentans</name>
    <dbReference type="NCBI Taxonomy" id="516935"/>
    <lineage>
        <taxon>Bacteria</taxon>
        <taxon>Pseudomonadati</taxon>
        <taxon>Pseudomonadota</taxon>
        <taxon>Gammaproteobacteria</taxon>
        <taxon>Pasteurellales</taxon>
        <taxon>Pasteurellaceae</taxon>
        <taxon>Gallibacterium</taxon>
    </lineage>
</organism>
<keyword evidence="2" id="KW-1185">Reference proteome</keyword>
<dbReference type="Pfam" id="PF01633">
    <property type="entry name" value="Choline_kinase"/>
    <property type="match status" value="1"/>
</dbReference>
<dbReference type="RefSeq" id="WP_382370046.1">
    <property type="nucleotide sequence ID" value="NZ_JBHLWB010000004.1"/>
</dbReference>
<protein>
    <submittedName>
        <fullName evidence="1">Phosphotransferase</fullName>
    </submittedName>
</protein>
<dbReference type="PANTHER" id="PTHR40086">
    <property type="entry name" value="PHOSPHOTRANSFERASE YTMP-RELATED"/>
    <property type="match status" value="1"/>
</dbReference>
<name>A0ABV6H122_9PAST</name>
<dbReference type="InterPro" id="IPR011009">
    <property type="entry name" value="Kinase-like_dom_sf"/>
</dbReference>
<reference evidence="1 2" key="1">
    <citation type="submission" date="2024-09" db="EMBL/GenBank/DDBJ databases">
        <authorList>
            <person name="Sun Q."/>
            <person name="Mori K."/>
        </authorList>
    </citation>
    <scope>NUCLEOTIDE SEQUENCE [LARGE SCALE GENOMIC DNA]</scope>
    <source>
        <strain evidence="1 2">CCM 7539</strain>
    </source>
</reference>
<evidence type="ECO:0000313" key="1">
    <source>
        <dbReference type="EMBL" id="MFC0309001.1"/>
    </source>
</evidence>
<dbReference type="InterPro" id="IPR052077">
    <property type="entry name" value="CcrZ_PhaseVar_Mediator"/>
</dbReference>
<dbReference type="Proteomes" id="UP001589767">
    <property type="component" value="Unassembled WGS sequence"/>
</dbReference>
<evidence type="ECO:0000313" key="2">
    <source>
        <dbReference type="Proteomes" id="UP001589767"/>
    </source>
</evidence>
<dbReference type="SUPFAM" id="SSF56112">
    <property type="entry name" value="Protein kinase-like (PK-like)"/>
    <property type="match status" value="1"/>
</dbReference>
<gene>
    <name evidence="1" type="ORF">ACFFHK_04680</name>
</gene>
<dbReference type="Gene3D" id="3.30.200.20">
    <property type="entry name" value="Phosphorylase Kinase, domain 1"/>
    <property type="match status" value="1"/>
</dbReference>
<dbReference type="EMBL" id="JBHLWB010000004">
    <property type="protein sequence ID" value="MFC0309001.1"/>
    <property type="molecule type" value="Genomic_DNA"/>
</dbReference>
<dbReference type="Gene3D" id="3.90.1200.10">
    <property type="match status" value="1"/>
</dbReference>
<sequence length="263" mass="30721">MNDVISYFCSLIDLEEHLIVDCNRIGGMTNTNYLLTTKSGKFVFRTAGKASNKIINRQYEYNNSLLMSKLGVNPEVIYFDKSNGDKITKYINNAKTLSPYNIFEYLETILDLLVRIHASDIKFENRWDYLKEYTMYKNLTLDSNVVIDEKYLGLESNILQLYEKLFLDLGVYLSPCHNDLVAENFVIGDDNLGEKKLYLIDWEYSGLNDPMWDLASLFEESSFPQNIEKEFLENYYDLWNIKVKNIFSNNADTPPPTYFHVIN</sequence>
<proteinExistence type="predicted"/>
<dbReference type="CDD" id="cd05151">
    <property type="entry name" value="ChoK-like"/>
    <property type="match status" value="1"/>
</dbReference>
<dbReference type="PANTHER" id="PTHR40086:SF1">
    <property type="entry name" value="CELL CYCLE REGULATOR CCRZ"/>
    <property type="match status" value="1"/>
</dbReference>